<dbReference type="PANTHER" id="PTHR30126:SF5">
    <property type="entry name" value="HTH-TYPE TRANSCRIPTIONAL ACTIVATOR CMPR"/>
    <property type="match status" value="1"/>
</dbReference>
<evidence type="ECO:0000256" key="4">
    <source>
        <dbReference type="ARBA" id="ARBA00023163"/>
    </source>
</evidence>
<gene>
    <name evidence="7" type="ORF">DCF15_21025</name>
</gene>
<comment type="caution">
    <text evidence="7">The sequence shown here is derived from an EMBL/GenBank/DDBJ whole genome shotgun (WGS) entry which is preliminary data.</text>
</comment>
<reference evidence="8" key="1">
    <citation type="submission" date="2018-04" db="EMBL/GenBank/DDBJ databases">
        <authorList>
            <person name="Cornet L."/>
        </authorList>
    </citation>
    <scope>NUCLEOTIDE SEQUENCE [LARGE SCALE GENOMIC DNA]</scope>
</reference>
<sequence>MIHATLHQLKVFEATARHGSFTRAAEELYLTQPTVSIQVKQLTKAVGLPLFEQIGKRLFLTEAGQKLLDTCQEIFAGLEKFEMSVADLKGMKQGQLKLAVITTAKYFVPRLLGPFCKQYPGIDISLKVTNHQRLQESMAANEDDLYIISQTPTQPDLDVHPFLENPLIVLAPTGHPLAHKKNIPIEMLNDEPFIMREPGSGTRKAVELLFDEHNVKVRVRLELGSNEAIKQAIAGGLGISVLSQHTIISEGTSGELDILDVQGFPIERHWYVANVAGKQLSVVAQTFLKYLLDESPAMAKRLLPGLGSTSLNSPDSTPEHDHEALENSRPTALKV</sequence>
<evidence type="ECO:0000256" key="5">
    <source>
        <dbReference type="SAM" id="MobiDB-lite"/>
    </source>
</evidence>
<evidence type="ECO:0000313" key="7">
    <source>
        <dbReference type="EMBL" id="PZO45971.1"/>
    </source>
</evidence>
<feature type="region of interest" description="Disordered" evidence="5">
    <location>
        <begin position="309"/>
        <end position="335"/>
    </location>
</feature>
<accession>A0A2W4YFD5</accession>
<protein>
    <submittedName>
        <fullName evidence="7">LysR family transcriptional regulator</fullName>
    </submittedName>
</protein>
<feature type="domain" description="HTH lysR-type" evidence="6">
    <location>
        <begin position="1"/>
        <end position="61"/>
    </location>
</feature>
<feature type="compositionally biased region" description="Basic and acidic residues" evidence="5">
    <location>
        <begin position="317"/>
        <end position="326"/>
    </location>
</feature>
<dbReference type="CDD" id="cd08419">
    <property type="entry name" value="PBP2_CbbR_RubisCO_like"/>
    <property type="match status" value="1"/>
</dbReference>
<keyword evidence="2" id="KW-0805">Transcription regulation</keyword>
<keyword evidence="3" id="KW-0238">DNA-binding</keyword>
<dbReference type="InterPro" id="IPR036388">
    <property type="entry name" value="WH-like_DNA-bd_sf"/>
</dbReference>
<dbReference type="InterPro" id="IPR005119">
    <property type="entry name" value="LysR_subst-bd"/>
</dbReference>
<dbReference type="EMBL" id="QBMP01000334">
    <property type="protein sequence ID" value="PZO45971.1"/>
    <property type="molecule type" value="Genomic_DNA"/>
</dbReference>
<evidence type="ECO:0000256" key="3">
    <source>
        <dbReference type="ARBA" id="ARBA00023125"/>
    </source>
</evidence>
<dbReference type="Proteomes" id="UP000249794">
    <property type="component" value="Unassembled WGS sequence"/>
</dbReference>
<comment type="similarity">
    <text evidence="1">Belongs to the LysR transcriptional regulatory family.</text>
</comment>
<dbReference type="GO" id="GO:0000976">
    <property type="term" value="F:transcription cis-regulatory region binding"/>
    <property type="evidence" value="ECO:0007669"/>
    <property type="project" value="TreeGrafter"/>
</dbReference>
<dbReference type="PRINTS" id="PR00039">
    <property type="entry name" value="HTHLYSR"/>
</dbReference>
<dbReference type="Gene3D" id="3.40.190.290">
    <property type="match status" value="1"/>
</dbReference>
<evidence type="ECO:0000313" key="8">
    <source>
        <dbReference type="Proteomes" id="UP000249794"/>
    </source>
</evidence>
<dbReference type="Pfam" id="PF00126">
    <property type="entry name" value="HTH_1"/>
    <property type="match status" value="1"/>
</dbReference>
<dbReference type="Pfam" id="PF03466">
    <property type="entry name" value="LysR_substrate"/>
    <property type="match status" value="1"/>
</dbReference>
<dbReference type="AlphaFoldDB" id="A0A2W4YFD5"/>
<name>A0A2W4YFD5_9CYAN</name>
<evidence type="ECO:0000256" key="2">
    <source>
        <dbReference type="ARBA" id="ARBA00023015"/>
    </source>
</evidence>
<keyword evidence="4" id="KW-0804">Transcription</keyword>
<dbReference type="Gene3D" id="1.10.10.10">
    <property type="entry name" value="Winged helix-like DNA-binding domain superfamily/Winged helix DNA-binding domain"/>
    <property type="match status" value="1"/>
</dbReference>
<reference evidence="7 8" key="2">
    <citation type="submission" date="2018-06" db="EMBL/GenBank/DDBJ databases">
        <title>Metagenomic assembly of (sub)arctic Cyanobacteria and their associated microbiome from non-axenic cultures.</title>
        <authorList>
            <person name="Baurain D."/>
        </authorList>
    </citation>
    <scope>NUCLEOTIDE SEQUENCE [LARGE SCALE GENOMIC DNA]</scope>
    <source>
        <strain evidence="7">ULC027bin1</strain>
    </source>
</reference>
<dbReference type="GO" id="GO:0003700">
    <property type="term" value="F:DNA-binding transcription factor activity"/>
    <property type="evidence" value="ECO:0007669"/>
    <property type="project" value="InterPro"/>
</dbReference>
<dbReference type="SUPFAM" id="SSF53850">
    <property type="entry name" value="Periplasmic binding protein-like II"/>
    <property type="match status" value="1"/>
</dbReference>
<evidence type="ECO:0000259" key="6">
    <source>
        <dbReference type="PROSITE" id="PS50931"/>
    </source>
</evidence>
<dbReference type="PROSITE" id="PS50931">
    <property type="entry name" value="HTH_LYSR"/>
    <property type="match status" value="1"/>
</dbReference>
<dbReference type="InterPro" id="IPR036390">
    <property type="entry name" value="WH_DNA-bd_sf"/>
</dbReference>
<dbReference type="InterPro" id="IPR000847">
    <property type="entry name" value="LysR_HTH_N"/>
</dbReference>
<dbReference type="PANTHER" id="PTHR30126">
    <property type="entry name" value="HTH-TYPE TRANSCRIPTIONAL REGULATOR"/>
    <property type="match status" value="1"/>
</dbReference>
<organism evidence="7 8">
    <name type="scientific">Phormidesmis priestleyi</name>
    <dbReference type="NCBI Taxonomy" id="268141"/>
    <lineage>
        <taxon>Bacteria</taxon>
        <taxon>Bacillati</taxon>
        <taxon>Cyanobacteriota</taxon>
        <taxon>Cyanophyceae</taxon>
        <taxon>Leptolyngbyales</taxon>
        <taxon>Leptolyngbyaceae</taxon>
        <taxon>Phormidesmis</taxon>
    </lineage>
</organism>
<dbReference type="FunFam" id="1.10.10.10:FF:000001">
    <property type="entry name" value="LysR family transcriptional regulator"/>
    <property type="match status" value="1"/>
</dbReference>
<dbReference type="SUPFAM" id="SSF46785">
    <property type="entry name" value="Winged helix' DNA-binding domain"/>
    <property type="match status" value="1"/>
</dbReference>
<proteinExistence type="inferred from homology"/>
<evidence type="ECO:0000256" key="1">
    <source>
        <dbReference type="ARBA" id="ARBA00009437"/>
    </source>
</evidence>